<evidence type="ECO:0000313" key="3">
    <source>
        <dbReference type="Proteomes" id="UP000314294"/>
    </source>
</evidence>
<gene>
    <name evidence="2" type="ORF">EYF80_040064</name>
</gene>
<sequence length="98" mass="10740">MPRLNGSLRLPRRAAGSAHRSAVTEAAVRSRRTEEEHGPPVLDLVSIPMALPAFLCFLPQRLGLIGPVLRQASRSSARRLARRRALLACAHRDGAKKK</sequence>
<protein>
    <submittedName>
        <fullName evidence="2">Uncharacterized protein</fullName>
    </submittedName>
</protein>
<evidence type="ECO:0000313" key="2">
    <source>
        <dbReference type="EMBL" id="TNN49715.1"/>
    </source>
</evidence>
<evidence type="ECO:0000256" key="1">
    <source>
        <dbReference type="SAM" id="MobiDB-lite"/>
    </source>
</evidence>
<name>A0A4Z2G9J3_9TELE</name>
<dbReference type="Proteomes" id="UP000314294">
    <property type="component" value="Unassembled WGS sequence"/>
</dbReference>
<feature type="region of interest" description="Disordered" evidence="1">
    <location>
        <begin position="1"/>
        <end position="38"/>
    </location>
</feature>
<organism evidence="2 3">
    <name type="scientific">Liparis tanakae</name>
    <name type="common">Tanaka's snailfish</name>
    <dbReference type="NCBI Taxonomy" id="230148"/>
    <lineage>
        <taxon>Eukaryota</taxon>
        <taxon>Metazoa</taxon>
        <taxon>Chordata</taxon>
        <taxon>Craniata</taxon>
        <taxon>Vertebrata</taxon>
        <taxon>Euteleostomi</taxon>
        <taxon>Actinopterygii</taxon>
        <taxon>Neopterygii</taxon>
        <taxon>Teleostei</taxon>
        <taxon>Neoteleostei</taxon>
        <taxon>Acanthomorphata</taxon>
        <taxon>Eupercaria</taxon>
        <taxon>Perciformes</taxon>
        <taxon>Cottioidei</taxon>
        <taxon>Cottales</taxon>
        <taxon>Liparidae</taxon>
        <taxon>Liparis</taxon>
    </lineage>
</organism>
<dbReference type="EMBL" id="SRLO01000643">
    <property type="protein sequence ID" value="TNN49715.1"/>
    <property type="molecule type" value="Genomic_DNA"/>
</dbReference>
<keyword evidence="3" id="KW-1185">Reference proteome</keyword>
<dbReference type="AlphaFoldDB" id="A0A4Z2G9J3"/>
<proteinExistence type="predicted"/>
<comment type="caution">
    <text evidence="2">The sequence shown here is derived from an EMBL/GenBank/DDBJ whole genome shotgun (WGS) entry which is preliminary data.</text>
</comment>
<accession>A0A4Z2G9J3</accession>
<reference evidence="2 3" key="1">
    <citation type="submission" date="2019-03" db="EMBL/GenBank/DDBJ databases">
        <title>First draft genome of Liparis tanakae, snailfish: a comprehensive survey of snailfish specific genes.</title>
        <authorList>
            <person name="Kim W."/>
            <person name="Song I."/>
            <person name="Jeong J.-H."/>
            <person name="Kim D."/>
            <person name="Kim S."/>
            <person name="Ryu S."/>
            <person name="Song J.Y."/>
            <person name="Lee S.K."/>
        </authorList>
    </citation>
    <scope>NUCLEOTIDE SEQUENCE [LARGE SCALE GENOMIC DNA]</scope>
    <source>
        <tissue evidence="2">Muscle</tissue>
    </source>
</reference>